<dbReference type="Proteomes" id="UP000694845">
    <property type="component" value="Unplaced"/>
</dbReference>
<dbReference type="Pfam" id="PF08395">
    <property type="entry name" value="7tm_7"/>
    <property type="match status" value="1"/>
</dbReference>
<dbReference type="KEGG" id="aplc:110979311"/>
<dbReference type="InterPro" id="IPR013604">
    <property type="entry name" value="7TM_chemorcpt"/>
</dbReference>
<keyword evidence="5" id="KW-0675">Receptor</keyword>
<evidence type="ECO:0000256" key="1">
    <source>
        <dbReference type="ARBA" id="ARBA00004141"/>
    </source>
</evidence>
<dbReference type="GeneID" id="110979311"/>
<evidence type="ECO:0000256" key="7">
    <source>
        <dbReference type="SAM" id="Phobius"/>
    </source>
</evidence>
<evidence type="ECO:0000256" key="3">
    <source>
        <dbReference type="ARBA" id="ARBA00022989"/>
    </source>
</evidence>
<protein>
    <submittedName>
        <fullName evidence="9">Uncharacterized protein LOC110979311</fullName>
    </submittedName>
</protein>
<keyword evidence="2 7" id="KW-0812">Transmembrane</keyword>
<dbReference type="GO" id="GO:0016020">
    <property type="term" value="C:membrane"/>
    <property type="evidence" value="ECO:0007669"/>
    <property type="project" value="UniProtKB-SubCell"/>
</dbReference>
<feature type="transmembrane region" description="Helical" evidence="7">
    <location>
        <begin position="152"/>
        <end position="171"/>
    </location>
</feature>
<dbReference type="PANTHER" id="PTHR21421:SF29">
    <property type="entry name" value="GUSTATORY RECEPTOR 5A FOR TREHALOSE-RELATED"/>
    <property type="match status" value="1"/>
</dbReference>
<name>A0A8B7YGC3_ACAPL</name>
<accession>A0A8B7YGC3</accession>
<dbReference type="AlphaFoldDB" id="A0A8B7YGC3"/>
<gene>
    <name evidence="9" type="primary">LOC110979311</name>
</gene>
<evidence type="ECO:0000256" key="2">
    <source>
        <dbReference type="ARBA" id="ARBA00022692"/>
    </source>
</evidence>
<evidence type="ECO:0000256" key="5">
    <source>
        <dbReference type="ARBA" id="ARBA00023170"/>
    </source>
</evidence>
<organism evidence="8 9">
    <name type="scientific">Acanthaster planci</name>
    <name type="common">Crown-of-thorns starfish</name>
    <dbReference type="NCBI Taxonomy" id="133434"/>
    <lineage>
        <taxon>Eukaryota</taxon>
        <taxon>Metazoa</taxon>
        <taxon>Echinodermata</taxon>
        <taxon>Eleutherozoa</taxon>
        <taxon>Asterozoa</taxon>
        <taxon>Asteroidea</taxon>
        <taxon>Valvatacea</taxon>
        <taxon>Valvatida</taxon>
        <taxon>Acanthasteridae</taxon>
        <taxon>Acanthaster</taxon>
    </lineage>
</organism>
<feature type="transmembrane region" description="Helical" evidence="7">
    <location>
        <begin position="333"/>
        <end position="354"/>
    </location>
</feature>
<reference evidence="9" key="1">
    <citation type="submission" date="2025-08" db="UniProtKB">
        <authorList>
            <consortium name="RefSeq"/>
        </authorList>
    </citation>
    <scope>IDENTIFICATION</scope>
</reference>
<dbReference type="GO" id="GO:0051606">
    <property type="term" value="P:detection of stimulus"/>
    <property type="evidence" value="ECO:0007669"/>
    <property type="project" value="UniProtKB-ARBA"/>
</dbReference>
<dbReference type="PANTHER" id="PTHR21421">
    <property type="entry name" value="GUSTATORY RECEPTOR"/>
    <property type="match status" value="1"/>
</dbReference>
<feature type="transmembrane region" description="Helical" evidence="7">
    <location>
        <begin position="250"/>
        <end position="276"/>
    </location>
</feature>
<feature type="transmembrane region" description="Helical" evidence="7">
    <location>
        <begin position="118"/>
        <end position="140"/>
    </location>
</feature>
<feature type="transmembrane region" description="Helical" evidence="7">
    <location>
        <begin position="366"/>
        <end position="388"/>
    </location>
</feature>
<dbReference type="GO" id="GO:0038023">
    <property type="term" value="F:signaling receptor activity"/>
    <property type="evidence" value="ECO:0007669"/>
    <property type="project" value="UniProtKB-ARBA"/>
</dbReference>
<keyword evidence="4 7" id="KW-0472">Membrane</keyword>
<keyword evidence="8" id="KW-1185">Reference proteome</keyword>
<comment type="subcellular location">
    <subcellularLocation>
        <location evidence="1">Membrane</location>
        <topology evidence="1">Multi-pass membrane protein</topology>
    </subcellularLocation>
</comment>
<feature type="transmembrane region" description="Helical" evidence="7">
    <location>
        <begin position="208"/>
        <end position="230"/>
    </location>
</feature>
<evidence type="ECO:0000313" key="8">
    <source>
        <dbReference type="Proteomes" id="UP000694845"/>
    </source>
</evidence>
<dbReference type="RefSeq" id="XP_022090696.1">
    <property type="nucleotide sequence ID" value="XM_022235004.1"/>
</dbReference>
<keyword evidence="3 7" id="KW-1133">Transmembrane helix</keyword>
<dbReference type="OMA" id="TNIFVAP"/>
<evidence type="ECO:0000256" key="4">
    <source>
        <dbReference type="ARBA" id="ARBA00023136"/>
    </source>
</evidence>
<feature type="region of interest" description="Disordered" evidence="6">
    <location>
        <begin position="1"/>
        <end position="20"/>
    </location>
</feature>
<evidence type="ECO:0000256" key="6">
    <source>
        <dbReference type="SAM" id="MobiDB-lite"/>
    </source>
</evidence>
<sequence>MSRASSVCPLVTDESPPPPYVTKNTPTNAYEMTHTNGSVVGILVRSKTGDHDTDVTGIDARHHVVQNDDDDSDIHLTYYEAMSPLFKFMQFMGLWHAEVIKPPKAKSKSRKILNSRNYSIVVLIFLWINLVRFLPAFFVGAELDPSRLYFKVIYMTVLLQAALNASVNFWAASRTKMLRQYFFHFEKYIQQDAENKLDLGWLRRRSKAFAAVAILYVCCHFLNQVVGVFGPVESIRNSTNIFVAPFYPHIGLHVVCIYLNIYAFASWIFPLLYFLLTCQLMSRLFQDFDERIEKETKRATAEKIFPPNFEKLRRQHQHLCESVSLANSGLFTYINLITYLTMGPLACFMLYQLLFSQGIAGNISAYLMYGIWLSSIFINVCVVSWYAAVMSSKAHDPRDDCYVCVVKDVSNEQLMQMNLFLSRLNGEDIGFTIFDLVTITKPFILTLGGLVLTYYAIISEFQG</sequence>
<evidence type="ECO:0000313" key="9">
    <source>
        <dbReference type="RefSeq" id="XP_022090696.1"/>
    </source>
</evidence>
<dbReference type="OrthoDB" id="6478931at2759"/>
<dbReference type="GO" id="GO:0050909">
    <property type="term" value="P:sensory perception of taste"/>
    <property type="evidence" value="ECO:0007669"/>
    <property type="project" value="InterPro"/>
</dbReference>
<proteinExistence type="predicted"/>